<evidence type="ECO:0000259" key="3">
    <source>
        <dbReference type="Pfam" id="PF04967"/>
    </source>
</evidence>
<keyword evidence="6" id="KW-1185">Reference proteome</keyword>
<dbReference type="Pfam" id="PF04967">
    <property type="entry name" value="HTH_10"/>
    <property type="match status" value="1"/>
</dbReference>
<feature type="domain" description="HTH bat-type" evidence="3">
    <location>
        <begin position="162"/>
        <end position="213"/>
    </location>
</feature>
<dbReference type="KEGG" id="hsn:DV733_10230"/>
<dbReference type="RefSeq" id="WP_049994790.1">
    <property type="nucleotide sequence ID" value="NZ_CP031310.1"/>
</dbReference>
<protein>
    <submittedName>
        <fullName evidence="5">Helix-turn-helix domain-containing protein</fullName>
    </submittedName>
</protein>
<gene>
    <name evidence="5" type="ORF">DV733_10230</name>
</gene>
<sequence>MKHVRARITADGREGDIHPMYDLWTNADFVERSDALQWNFTGDALGMLHYAIGDAEALEVAVEDIPQVIGYELLPVGEDAFYVYVRDATTDALGELFGPITEGGLIVVPPIRYHEDGTVTFSLFGPDAEIQAAVEAVPDVVDVTIEAVGGLQATAQTGAAALSTRQREAVTTAVEIGYYEIPRHASHEDVAEAIDCAPSTAAEHLRKAESTLISTIFRQ</sequence>
<dbReference type="PANTHER" id="PTHR34236:SF1">
    <property type="entry name" value="DIMETHYL SULFOXIDE REDUCTASE TRANSCRIPTIONAL ACTIVATOR"/>
    <property type="match status" value="1"/>
</dbReference>
<proteinExistence type="predicted"/>
<dbReference type="GeneID" id="39848243"/>
<dbReference type="STRING" id="1457250.GCA_000755225_00853"/>
<evidence type="ECO:0000313" key="6">
    <source>
        <dbReference type="Proteomes" id="UP000296706"/>
    </source>
</evidence>
<evidence type="ECO:0000259" key="4">
    <source>
        <dbReference type="Pfam" id="PF24278"/>
    </source>
</evidence>
<name>A0A4D6HE91_9EURY</name>
<evidence type="ECO:0000313" key="5">
    <source>
        <dbReference type="EMBL" id="QCC51596.1"/>
    </source>
</evidence>
<dbReference type="Pfam" id="PF24278">
    <property type="entry name" value="HVO_0513_N"/>
    <property type="match status" value="1"/>
</dbReference>
<feature type="domain" description="HVO-0513-like N-terminal" evidence="4">
    <location>
        <begin position="18"/>
        <end position="149"/>
    </location>
</feature>
<accession>A0A4D6HE91</accession>
<dbReference type="Proteomes" id="UP000296706">
    <property type="component" value="Chromosome"/>
</dbReference>
<dbReference type="PANTHER" id="PTHR34236">
    <property type="entry name" value="DIMETHYL SULFOXIDE REDUCTASE TRANSCRIPTIONAL ACTIVATOR"/>
    <property type="match status" value="1"/>
</dbReference>
<dbReference type="InterPro" id="IPR056493">
    <property type="entry name" value="HVO_0513_N"/>
</dbReference>
<evidence type="ECO:0000256" key="1">
    <source>
        <dbReference type="ARBA" id="ARBA00023015"/>
    </source>
</evidence>
<keyword evidence="2" id="KW-0804">Transcription</keyword>
<dbReference type="EMBL" id="CP031310">
    <property type="protein sequence ID" value="QCC51596.1"/>
    <property type="molecule type" value="Genomic_DNA"/>
</dbReference>
<reference evidence="5 6" key="1">
    <citation type="journal article" date="2019" name="Nat. Commun.">
        <title>A new type of DNA phosphorothioation-based antiviral system in archaea.</title>
        <authorList>
            <person name="Xiong L."/>
            <person name="Liu S."/>
            <person name="Chen S."/>
            <person name="Xiao Y."/>
            <person name="Zhu B."/>
            <person name="Gao Y."/>
            <person name="Zhang Y."/>
            <person name="Chen B."/>
            <person name="Luo J."/>
            <person name="Deng Z."/>
            <person name="Chen X."/>
            <person name="Wang L."/>
            <person name="Chen S."/>
        </authorList>
    </citation>
    <scope>NUCLEOTIDE SEQUENCE [LARGE SCALE GENOMIC DNA]</scope>
    <source>
        <strain evidence="5 6">CBA1105</strain>
    </source>
</reference>
<dbReference type="AlphaFoldDB" id="A0A4D6HE91"/>
<dbReference type="InterPro" id="IPR007050">
    <property type="entry name" value="HTH_bacterioopsin"/>
</dbReference>
<organism evidence="5 6">
    <name type="scientific">Halapricum salinum</name>
    <dbReference type="NCBI Taxonomy" id="1457250"/>
    <lineage>
        <taxon>Archaea</taxon>
        <taxon>Methanobacteriati</taxon>
        <taxon>Methanobacteriota</taxon>
        <taxon>Stenosarchaea group</taxon>
        <taxon>Halobacteria</taxon>
        <taxon>Halobacteriales</taxon>
        <taxon>Haloarculaceae</taxon>
        <taxon>Halapricum</taxon>
    </lineage>
</organism>
<keyword evidence="1" id="KW-0805">Transcription regulation</keyword>
<evidence type="ECO:0000256" key="2">
    <source>
        <dbReference type="ARBA" id="ARBA00023163"/>
    </source>
</evidence>
<dbReference type="OrthoDB" id="27447at2157"/>